<evidence type="ECO:0000313" key="6">
    <source>
        <dbReference type="Proteomes" id="UP000815325"/>
    </source>
</evidence>
<organism evidence="5 6">
    <name type="scientific">Dunaliella salina</name>
    <name type="common">Green alga</name>
    <name type="synonym">Protococcus salinus</name>
    <dbReference type="NCBI Taxonomy" id="3046"/>
    <lineage>
        <taxon>Eukaryota</taxon>
        <taxon>Viridiplantae</taxon>
        <taxon>Chlorophyta</taxon>
        <taxon>core chlorophytes</taxon>
        <taxon>Chlorophyceae</taxon>
        <taxon>CS clade</taxon>
        <taxon>Chlamydomonadales</taxon>
        <taxon>Dunaliellaceae</taxon>
        <taxon>Dunaliella</taxon>
    </lineage>
</organism>
<proteinExistence type="inferred from homology"/>
<keyword evidence="6" id="KW-1185">Reference proteome</keyword>
<evidence type="ECO:0000256" key="2">
    <source>
        <dbReference type="ARBA" id="ARBA00008044"/>
    </source>
</evidence>
<sequence length="412" mass="44921">MNNLLSVAGAIVQNKAKGVRPSEEHVNQGLVCILSIKEENRKLVVQAEAEKAACAKEQSNLQSADLDVLRAELAHHQKEEEEMTRSLKVVQEGALGLQPEAEFLASHPHAHALNAHELMKARLLHEHGQRKGLVQMLHEHRAEEQQLAKQYQAQHEQLVGLQGKLHLLEQQSRPLQAVLSPVAPLHGCMDKSAYLLPAPLYVVYAQLVSACEALHEPCRASIEGDLTQGEAALRDSTSGSLEKGTSAKDSLRHHRQRQQQSISSLSEAEVYQPHPLSVGLDILPSSGSSGGPGGHELESPQPLLRIVFHYLPALRVVTALCQPHSKTDLLAALFPGDDGSGACIEALAQLQGGGFRFSPAHPSRPYMWCQHLAGLDFVSPLPRGDACSGKERSHQQLVSTVVQRIRSLLEKP</sequence>
<comment type="subcellular location">
    <subcellularLocation>
        <location evidence="1">Nucleus</location>
    </subcellularLocation>
</comment>
<evidence type="ECO:0000256" key="1">
    <source>
        <dbReference type="ARBA" id="ARBA00004123"/>
    </source>
</evidence>
<dbReference type="PANTHER" id="PTHR13375:SF3">
    <property type="entry name" value="THO COMPLEX SUBUNIT 5 HOMOLOG"/>
    <property type="match status" value="1"/>
</dbReference>
<dbReference type="InterPro" id="IPR019163">
    <property type="entry name" value="THO_Thoc5"/>
</dbReference>
<comment type="similarity">
    <text evidence="2">Belongs to the THOC5 family.</text>
</comment>
<dbReference type="Proteomes" id="UP000815325">
    <property type="component" value="Unassembled WGS sequence"/>
</dbReference>
<evidence type="ECO:0000256" key="4">
    <source>
        <dbReference type="SAM" id="MobiDB-lite"/>
    </source>
</evidence>
<dbReference type="PANTHER" id="PTHR13375">
    <property type="entry name" value="FMS INTERACTING PROTEIN"/>
    <property type="match status" value="1"/>
</dbReference>
<comment type="caution">
    <text evidence="5">The sequence shown here is derived from an EMBL/GenBank/DDBJ whole genome shotgun (WGS) entry which is preliminary data.</text>
</comment>
<reference evidence="5" key="1">
    <citation type="submission" date="2017-08" db="EMBL/GenBank/DDBJ databases">
        <authorList>
            <person name="Polle J.E."/>
            <person name="Barry K."/>
            <person name="Cushman J."/>
            <person name="Schmutz J."/>
            <person name="Tran D."/>
            <person name="Hathwaick L.T."/>
            <person name="Yim W.C."/>
            <person name="Jenkins J."/>
            <person name="Mckie-Krisberg Z.M."/>
            <person name="Prochnik S."/>
            <person name="Lindquist E."/>
            <person name="Dockter R.B."/>
            <person name="Adam C."/>
            <person name="Molina H."/>
            <person name="Bunkerborg J."/>
            <person name="Jin E."/>
            <person name="Buchheim M."/>
            <person name="Magnuson J."/>
        </authorList>
    </citation>
    <scope>NUCLEOTIDE SEQUENCE</scope>
    <source>
        <strain evidence="5">CCAP 19/18</strain>
    </source>
</reference>
<evidence type="ECO:0000256" key="3">
    <source>
        <dbReference type="ARBA" id="ARBA00023242"/>
    </source>
</evidence>
<protein>
    <submittedName>
        <fullName evidence="5">THO complex, subunit 5</fullName>
    </submittedName>
</protein>
<accession>A0ABQ7GZD1</accession>
<gene>
    <name evidence="5" type="ORF">DUNSADRAFT_18245</name>
</gene>
<dbReference type="Pfam" id="PF09766">
    <property type="entry name" value="FmiP_Thoc5"/>
    <property type="match status" value="1"/>
</dbReference>
<name>A0ABQ7GZD1_DUNSA</name>
<dbReference type="EMBL" id="MU069528">
    <property type="protein sequence ID" value="KAF5839964.1"/>
    <property type="molecule type" value="Genomic_DNA"/>
</dbReference>
<feature type="region of interest" description="Disordered" evidence="4">
    <location>
        <begin position="232"/>
        <end position="267"/>
    </location>
</feature>
<keyword evidence="3" id="KW-0539">Nucleus</keyword>
<evidence type="ECO:0000313" key="5">
    <source>
        <dbReference type="EMBL" id="KAF5839964.1"/>
    </source>
</evidence>